<keyword evidence="3" id="KW-1185">Reference proteome</keyword>
<dbReference type="Proteomes" id="UP000092445">
    <property type="component" value="Unassembled WGS sequence"/>
</dbReference>
<evidence type="ECO:0000313" key="2">
    <source>
        <dbReference type="EnsemblMetazoa" id="GPAI008452-PA"/>
    </source>
</evidence>
<proteinExistence type="predicted"/>
<dbReference type="VEuPathDB" id="VectorBase:GPAI008452"/>
<name>A0A1A9ZAA8_GLOPL</name>
<reference evidence="2" key="2">
    <citation type="submission" date="2020-05" db="UniProtKB">
        <authorList>
            <consortium name="EnsemblMetazoa"/>
        </authorList>
    </citation>
    <scope>IDENTIFICATION</scope>
    <source>
        <strain evidence="2">IAEA</strain>
    </source>
</reference>
<protein>
    <submittedName>
        <fullName evidence="2">Uncharacterized protein</fullName>
    </submittedName>
</protein>
<feature type="region of interest" description="Disordered" evidence="1">
    <location>
        <begin position="24"/>
        <end position="48"/>
    </location>
</feature>
<dbReference type="EnsemblMetazoa" id="GPAI008452-RA">
    <property type="protein sequence ID" value="GPAI008452-PA"/>
    <property type="gene ID" value="GPAI008452"/>
</dbReference>
<evidence type="ECO:0000256" key="1">
    <source>
        <dbReference type="SAM" id="MobiDB-lite"/>
    </source>
</evidence>
<evidence type="ECO:0000313" key="3">
    <source>
        <dbReference type="Proteomes" id="UP000092445"/>
    </source>
</evidence>
<feature type="compositionally biased region" description="Basic and acidic residues" evidence="1">
    <location>
        <begin position="24"/>
        <end position="37"/>
    </location>
</feature>
<accession>A0A1A9ZAA8</accession>
<organism evidence="2 3">
    <name type="scientific">Glossina pallidipes</name>
    <name type="common">Tsetse fly</name>
    <dbReference type="NCBI Taxonomy" id="7398"/>
    <lineage>
        <taxon>Eukaryota</taxon>
        <taxon>Metazoa</taxon>
        <taxon>Ecdysozoa</taxon>
        <taxon>Arthropoda</taxon>
        <taxon>Hexapoda</taxon>
        <taxon>Insecta</taxon>
        <taxon>Pterygota</taxon>
        <taxon>Neoptera</taxon>
        <taxon>Endopterygota</taxon>
        <taxon>Diptera</taxon>
        <taxon>Brachycera</taxon>
        <taxon>Muscomorpha</taxon>
        <taxon>Hippoboscoidea</taxon>
        <taxon>Glossinidae</taxon>
        <taxon>Glossina</taxon>
    </lineage>
</organism>
<dbReference type="AlphaFoldDB" id="A0A1A9ZAA8"/>
<reference evidence="3" key="1">
    <citation type="submission" date="2014-03" db="EMBL/GenBank/DDBJ databases">
        <authorList>
            <person name="Aksoy S."/>
            <person name="Warren W."/>
            <person name="Wilson R.K."/>
        </authorList>
    </citation>
    <scope>NUCLEOTIDE SEQUENCE [LARGE SCALE GENOMIC DNA]</scope>
    <source>
        <strain evidence="3">IAEA</strain>
    </source>
</reference>
<sequence length="108" mass="11720">MKSFSFDLKKVAFKNLEIHLAKRADRDALSPGRHNDDLLGTPDTKRNGRITRNARRALTSTPCINVDRDELTAAAPAPAPPPATVPLTVSGMFGVSPPMESAKKRVDL</sequence>